<dbReference type="AlphaFoldDB" id="A0A9J6H9A1"/>
<dbReference type="EMBL" id="JABSTR010002129">
    <property type="protein sequence ID" value="KAH9384334.1"/>
    <property type="molecule type" value="Genomic_DNA"/>
</dbReference>
<evidence type="ECO:0000313" key="4">
    <source>
        <dbReference type="EMBL" id="KAH9384334.1"/>
    </source>
</evidence>
<comment type="caution">
    <text evidence="4">The sequence shown here is derived from an EMBL/GenBank/DDBJ whole genome shotgun (WGS) entry which is preliminary data.</text>
</comment>
<gene>
    <name evidence="4" type="ORF">HPB48_026336</name>
</gene>
<accession>A0A9J6H9A1</accession>
<dbReference type="Proteomes" id="UP000821853">
    <property type="component" value="Unassembled WGS sequence"/>
</dbReference>
<feature type="transmembrane region" description="Helical" evidence="2">
    <location>
        <begin position="43"/>
        <end position="64"/>
    </location>
</feature>
<dbReference type="GO" id="GO:0015276">
    <property type="term" value="F:ligand-gated monoatomic ion channel activity"/>
    <property type="evidence" value="ECO:0007669"/>
    <property type="project" value="InterPro"/>
</dbReference>
<keyword evidence="2" id="KW-1133">Transmembrane helix</keyword>
<evidence type="ECO:0000259" key="3">
    <source>
        <dbReference type="Pfam" id="PF00060"/>
    </source>
</evidence>
<keyword evidence="2" id="KW-0472">Membrane</keyword>
<organism evidence="4 5">
    <name type="scientific">Haemaphysalis longicornis</name>
    <name type="common">Bush tick</name>
    <dbReference type="NCBI Taxonomy" id="44386"/>
    <lineage>
        <taxon>Eukaryota</taxon>
        <taxon>Metazoa</taxon>
        <taxon>Ecdysozoa</taxon>
        <taxon>Arthropoda</taxon>
        <taxon>Chelicerata</taxon>
        <taxon>Arachnida</taxon>
        <taxon>Acari</taxon>
        <taxon>Parasitiformes</taxon>
        <taxon>Ixodida</taxon>
        <taxon>Ixodoidea</taxon>
        <taxon>Ixodidae</taxon>
        <taxon>Haemaphysalinae</taxon>
        <taxon>Haemaphysalis</taxon>
    </lineage>
</organism>
<protein>
    <recommendedName>
        <fullName evidence="3">Ionotropic glutamate receptor C-terminal domain-containing protein</fullName>
    </recommendedName>
</protein>
<dbReference type="GO" id="GO:0016020">
    <property type="term" value="C:membrane"/>
    <property type="evidence" value="ECO:0007669"/>
    <property type="project" value="InterPro"/>
</dbReference>
<reference evidence="4 5" key="1">
    <citation type="journal article" date="2020" name="Cell">
        <title>Large-Scale Comparative Analyses of Tick Genomes Elucidate Their Genetic Diversity and Vector Capacities.</title>
        <authorList>
            <consortium name="Tick Genome and Microbiome Consortium (TIGMIC)"/>
            <person name="Jia N."/>
            <person name="Wang J."/>
            <person name="Shi W."/>
            <person name="Du L."/>
            <person name="Sun Y."/>
            <person name="Zhan W."/>
            <person name="Jiang J.F."/>
            <person name="Wang Q."/>
            <person name="Zhang B."/>
            <person name="Ji P."/>
            <person name="Bell-Sakyi L."/>
            <person name="Cui X.M."/>
            <person name="Yuan T.T."/>
            <person name="Jiang B.G."/>
            <person name="Yang W.F."/>
            <person name="Lam T.T."/>
            <person name="Chang Q.C."/>
            <person name="Ding S.J."/>
            <person name="Wang X.J."/>
            <person name="Zhu J.G."/>
            <person name="Ruan X.D."/>
            <person name="Zhao L."/>
            <person name="Wei J.T."/>
            <person name="Ye R.Z."/>
            <person name="Que T.C."/>
            <person name="Du C.H."/>
            <person name="Zhou Y.H."/>
            <person name="Cheng J.X."/>
            <person name="Dai P.F."/>
            <person name="Guo W.B."/>
            <person name="Han X.H."/>
            <person name="Huang E.J."/>
            <person name="Li L.F."/>
            <person name="Wei W."/>
            <person name="Gao Y.C."/>
            <person name="Liu J.Z."/>
            <person name="Shao H.Z."/>
            <person name="Wang X."/>
            <person name="Wang C.C."/>
            <person name="Yang T.C."/>
            <person name="Huo Q.B."/>
            <person name="Li W."/>
            <person name="Chen H.Y."/>
            <person name="Chen S.E."/>
            <person name="Zhou L.G."/>
            <person name="Ni X.B."/>
            <person name="Tian J.H."/>
            <person name="Sheng Y."/>
            <person name="Liu T."/>
            <person name="Pan Y.S."/>
            <person name="Xia L.Y."/>
            <person name="Li J."/>
            <person name="Zhao F."/>
            <person name="Cao W.C."/>
        </authorList>
    </citation>
    <scope>NUCLEOTIDE SEQUENCE [LARGE SCALE GENOMIC DNA]</scope>
    <source>
        <strain evidence="4">HaeL-2018</strain>
    </source>
</reference>
<sequence length="129" mass="14501">MQSALLPHALRCNGGRENLVPHAAYLAASPRTPRATSLRILSAAWWIAILVLMNSFAGQLRACLMVKNDMKKIDSMADIAAMPKLRVYVLKDSSNSRYLQVCSKLIREKRCIWKNSRNSAQEIFSGSFF</sequence>
<name>A0A9J6H9A1_HAELO</name>
<feature type="domain" description="Ionotropic glutamate receptor C-terminal" evidence="3">
    <location>
        <begin position="29"/>
        <end position="114"/>
    </location>
</feature>
<dbReference type="OrthoDB" id="5984008at2759"/>
<dbReference type="InterPro" id="IPR001320">
    <property type="entry name" value="Iontro_rcpt_C"/>
</dbReference>
<comment type="similarity">
    <text evidence="1">Belongs to the glutamate-gated ion channel (TC 1.A.10.1) family.</text>
</comment>
<dbReference type="Gene3D" id="1.10.287.70">
    <property type="match status" value="1"/>
</dbReference>
<evidence type="ECO:0000313" key="5">
    <source>
        <dbReference type="Proteomes" id="UP000821853"/>
    </source>
</evidence>
<keyword evidence="5" id="KW-1185">Reference proteome</keyword>
<evidence type="ECO:0000256" key="2">
    <source>
        <dbReference type="SAM" id="Phobius"/>
    </source>
</evidence>
<evidence type="ECO:0000256" key="1">
    <source>
        <dbReference type="ARBA" id="ARBA00008685"/>
    </source>
</evidence>
<dbReference type="Pfam" id="PF00060">
    <property type="entry name" value="Lig_chan"/>
    <property type="match status" value="1"/>
</dbReference>
<proteinExistence type="inferred from homology"/>
<dbReference type="VEuPathDB" id="VectorBase:HLOH_053262"/>
<keyword evidence="2" id="KW-0812">Transmembrane</keyword>